<evidence type="ECO:0000256" key="4">
    <source>
        <dbReference type="ARBA" id="ARBA00022475"/>
    </source>
</evidence>
<evidence type="ECO:0000256" key="2">
    <source>
        <dbReference type="ARBA" id="ARBA00009261"/>
    </source>
</evidence>
<feature type="transmembrane region" description="Helical" evidence="9">
    <location>
        <begin position="151"/>
        <end position="169"/>
    </location>
</feature>
<dbReference type="PANTHER" id="PTHR30330:SF1">
    <property type="entry name" value="AMINO-ACID CARRIER PROTEIN ALST"/>
    <property type="match status" value="1"/>
</dbReference>
<dbReference type="PRINTS" id="PR00175">
    <property type="entry name" value="NAALASMPORT"/>
</dbReference>
<evidence type="ECO:0000313" key="11">
    <source>
        <dbReference type="Proteomes" id="UP000295773"/>
    </source>
</evidence>
<evidence type="ECO:0000256" key="7">
    <source>
        <dbReference type="ARBA" id="ARBA00022989"/>
    </source>
</evidence>
<evidence type="ECO:0000256" key="9">
    <source>
        <dbReference type="RuleBase" id="RU363064"/>
    </source>
</evidence>
<dbReference type="EMBL" id="SMBP01000027">
    <property type="protein sequence ID" value="TCU53680.1"/>
    <property type="molecule type" value="Genomic_DNA"/>
</dbReference>
<organism evidence="10 11">
    <name type="scientific">Longicatena caecimuris</name>
    <dbReference type="NCBI Taxonomy" id="1796635"/>
    <lineage>
        <taxon>Bacteria</taxon>
        <taxon>Bacillati</taxon>
        <taxon>Bacillota</taxon>
        <taxon>Erysipelotrichia</taxon>
        <taxon>Erysipelotrichales</taxon>
        <taxon>Erysipelotrichaceae</taxon>
        <taxon>Longicatena</taxon>
    </lineage>
</organism>
<gene>
    <name evidence="10" type="ORF">EDD61_12718</name>
</gene>
<dbReference type="NCBIfam" id="TIGR00835">
    <property type="entry name" value="agcS"/>
    <property type="match status" value="1"/>
</dbReference>
<feature type="transmembrane region" description="Helical" evidence="9">
    <location>
        <begin position="348"/>
        <end position="369"/>
    </location>
</feature>
<keyword evidence="8 9" id="KW-0472">Membrane</keyword>
<evidence type="ECO:0000256" key="8">
    <source>
        <dbReference type="ARBA" id="ARBA00023136"/>
    </source>
</evidence>
<keyword evidence="3 9" id="KW-0813">Transport</keyword>
<evidence type="ECO:0000256" key="6">
    <source>
        <dbReference type="ARBA" id="ARBA00022847"/>
    </source>
</evidence>
<evidence type="ECO:0000256" key="3">
    <source>
        <dbReference type="ARBA" id="ARBA00022448"/>
    </source>
</evidence>
<dbReference type="FunFam" id="1.20.1740.10:FF:000004">
    <property type="entry name" value="Sodium:alanine symporter family protein"/>
    <property type="match status" value="1"/>
</dbReference>
<proteinExistence type="inferred from homology"/>
<keyword evidence="5 9" id="KW-0812">Transmembrane</keyword>
<dbReference type="GO" id="GO:0005283">
    <property type="term" value="F:amino acid:sodium symporter activity"/>
    <property type="evidence" value="ECO:0007669"/>
    <property type="project" value="InterPro"/>
</dbReference>
<accession>A0A4R3SXG7</accession>
<feature type="transmembrane region" description="Helical" evidence="9">
    <location>
        <begin position="418"/>
        <end position="441"/>
    </location>
</feature>
<keyword evidence="11" id="KW-1185">Reference proteome</keyword>
<comment type="caution">
    <text evidence="10">The sequence shown here is derived from an EMBL/GenBank/DDBJ whole genome shotgun (WGS) entry which is preliminary data.</text>
</comment>
<comment type="similarity">
    <text evidence="2 9">Belongs to the alanine or glycine:cation symporter (AGCS) (TC 2.A.25) family.</text>
</comment>
<dbReference type="Proteomes" id="UP000295773">
    <property type="component" value="Unassembled WGS sequence"/>
</dbReference>
<dbReference type="Pfam" id="PF01235">
    <property type="entry name" value="Na_Ala_symp"/>
    <property type="match status" value="1"/>
</dbReference>
<keyword evidence="7 9" id="KW-1133">Transmembrane helix</keyword>
<reference evidence="10 11" key="1">
    <citation type="submission" date="2019-03" db="EMBL/GenBank/DDBJ databases">
        <title>Genomic Encyclopedia of Type Strains, Phase IV (KMG-IV): sequencing the most valuable type-strain genomes for metagenomic binning, comparative biology and taxonomic classification.</title>
        <authorList>
            <person name="Goeker M."/>
        </authorList>
    </citation>
    <scope>NUCLEOTIDE SEQUENCE [LARGE SCALE GENOMIC DNA]</scope>
    <source>
        <strain evidence="10 11">DSM 29481</strain>
    </source>
</reference>
<evidence type="ECO:0000313" key="10">
    <source>
        <dbReference type="EMBL" id="TCU53680.1"/>
    </source>
</evidence>
<keyword evidence="4 9" id="KW-1003">Cell membrane</keyword>
<dbReference type="InterPro" id="IPR001463">
    <property type="entry name" value="Na/Ala_symport"/>
</dbReference>
<feature type="transmembrane region" description="Helical" evidence="9">
    <location>
        <begin position="215"/>
        <end position="235"/>
    </location>
</feature>
<evidence type="ECO:0000256" key="1">
    <source>
        <dbReference type="ARBA" id="ARBA00004651"/>
    </source>
</evidence>
<dbReference type="AlphaFoldDB" id="A0A4R3SXG7"/>
<dbReference type="RefSeq" id="WP_132225673.1">
    <property type="nucleotide sequence ID" value="NZ_JANKBG010000027.1"/>
</dbReference>
<sequence>MQKQKEGVNTLTIQMVLANVNEFLYSNILLALLIGTGIYFTIRTRFVQFSLLKEGISLLMEKAHTEDGVSSFQALMISTASRVGTGNIAGVATALAAGGAGSIFWMWVTALIGGASAFVESTLAQVYKEQDGEQYRGGPAYYIAKALGKRWLGVVFSLLLIACFIFGFNPLQAYNVSSAVSYYFEDQELVAVVIGLILAIATAAVIFGGVHRIGIISSTVVPIMALLYIILGLYITLANVQKLPAIFGMIMEQAFDLKAIMGGFAGSCVMYGIKRGLFSNEAGMGSAPNAGASADVSHPVKQGLVQTISVFIDTILICTTTAFMLLNYGSDANLTGMPYVQQAISAEVGQAGIHFITISIFLFAFSSLIGNYCYAESNLKFILDTKRSLCIFRILAIVVIFFGAQASFSTIWDLADVLMGFMAIVNIIAILLLGKIAITCLKDYSAQKKQGKDPVFDPERLGIANADCWKAIVKDYKEDASMDDK</sequence>
<dbReference type="PANTHER" id="PTHR30330">
    <property type="entry name" value="AGSS FAMILY TRANSPORTER, SODIUM-ALANINE"/>
    <property type="match status" value="1"/>
</dbReference>
<feature type="transmembrane region" description="Helical" evidence="9">
    <location>
        <begin position="308"/>
        <end position="328"/>
    </location>
</feature>
<comment type="subcellular location">
    <subcellularLocation>
        <location evidence="1 9">Cell membrane</location>
        <topology evidence="1 9">Multi-pass membrane protein</topology>
    </subcellularLocation>
</comment>
<name>A0A4R3SXG7_9FIRM</name>
<dbReference type="Gene3D" id="1.20.1740.10">
    <property type="entry name" value="Amino acid/polyamine transporter I"/>
    <property type="match status" value="1"/>
</dbReference>
<feature type="transmembrane region" description="Helical" evidence="9">
    <location>
        <begin position="390"/>
        <end position="412"/>
    </location>
</feature>
<feature type="transmembrane region" description="Helical" evidence="9">
    <location>
        <begin position="23"/>
        <end position="42"/>
    </location>
</feature>
<feature type="transmembrane region" description="Helical" evidence="9">
    <location>
        <begin position="189"/>
        <end position="208"/>
    </location>
</feature>
<dbReference type="GO" id="GO:0005886">
    <property type="term" value="C:plasma membrane"/>
    <property type="evidence" value="ECO:0007669"/>
    <property type="project" value="UniProtKB-SubCell"/>
</dbReference>
<feature type="transmembrane region" description="Helical" evidence="9">
    <location>
        <begin position="255"/>
        <end position="273"/>
    </location>
</feature>
<keyword evidence="6 9" id="KW-0769">Symport</keyword>
<protein>
    <submittedName>
        <fullName evidence="10">AGCS family alanine or glycine:cation symporter</fullName>
    </submittedName>
</protein>
<evidence type="ECO:0000256" key="5">
    <source>
        <dbReference type="ARBA" id="ARBA00022692"/>
    </source>
</evidence>